<proteinExistence type="predicted"/>
<dbReference type="EMBL" id="JAFMYU010000005">
    <property type="protein sequence ID" value="MBO0931163.1"/>
    <property type="molecule type" value="Genomic_DNA"/>
</dbReference>
<dbReference type="Gene3D" id="2.60.120.380">
    <property type="match status" value="1"/>
</dbReference>
<dbReference type="Proteomes" id="UP000664795">
    <property type="component" value="Unassembled WGS sequence"/>
</dbReference>
<feature type="domain" description="PA14" evidence="1">
    <location>
        <begin position="176"/>
        <end position="314"/>
    </location>
</feature>
<keyword evidence="3" id="KW-1185">Reference proteome</keyword>
<protein>
    <recommendedName>
        <fullName evidence="1">PA14 domain-containing protein</fullName>
    </recommendedName>
</protein>
<evidence type="ECO:0000313" key="2">
    <source>
        <dbReference type="EMBL" id="MBO0931163.1"/>
    </source>
</evidence>
<dbReference type="InterPro" id="IPR037524">
    <property type="entry name" value="PA14/GLEYA"/>
</dbReference>
<evidence type="ECO:0000259" key="1">
    <source>
        <dbReference type="PROSITE" id="PS51820"/>
    </source>
</evidence>
<reference evidence="2 3" key="1">
    <citation type="submission" date="2021-03" db="EMBL/GenBank/DDBJ databases">
        <title>Fibrella sp. HMF5036 genome sequencing and assembly.</title>
        <authorList>
            <person name="Kang H."/>
            <person name="Kim H."/>
            <person name="Bae S."/>
            <person name="Joh K."/>
        </authorList>
    </citation>
    <scope>NUCLEOTIDE SEQUENCE [LARGE SCALE GENOMIC DNA]</scope>
    <source>
        <strain evidence="2 3">HMF5036</strain>
    </source>
</reference>
<sequence>MSGLITTANAQNDLPRLDLASLTPPANWQRAGSIAGNADQTTLKTQTGNTLLVGSAGQPLPLTTQPGDFMLQFDWLTTAGATTLLTLPNGYVLDLTKNRSTKAPGLWQTTAISYQAGMGKKPAMLVKYTQNGIILSEGETLPAQSATKPVQLLAKNGSVAIRNVGVRALANRNVASWAGPLAYKLYKEAIETREGMAGKTLVKTDTVSRISYDVAYGQPGNFSIFYDGKLNVPTAGDYQFEMHMGGFGGLWIDGKQVVAMDRRYLGTPETSTVPLTAGTHEVQVLFSRSWPRPGLGLYVSQAGTRPQALQADGSLPEFAPVGQVLIEPDAKPTLIRSFIQMPGEITKRTHAMSVGSRTGLHYAVDLDQMALLMAWKGNFADATDMWYERGEPQLLKPNGTTVYPAPRTALVVLPTAATAWPDSVGENVLQYKGYSLDKDGSPSIDYTMNGTTIRDQIRPTGTSLSRTLTLGGTAPTGQLYCRLAGGKTLEEISKGLYAVDDRSYYVRFDPKAPVSVRQSGGRQELIMPVSMKNGAATVQYSLEF</sequence>
<comment type="caution">
    <text evidence="2">The sequence shown here is derived from an EMBL/GenBank/DDBJ whole genome shotgun (WGS) entry which is preliminary data.</text>
</comment>
<dbReference type="AlphaFoldDB" id="A0A939JZ86"/>
<organism evidence="2 3">
    <name type="scientific">Fibrella aquatilis</name>
    <dbReference type="NCBI Taxonomy" id="2817059"/>
    <lineage>
        <taxon>Bacteria</taxon>
        <taxon>Pseudomonadati</taxon>
        <taxon>Bacteroidota</taxon>
        <taxon>Cytophagia</taxon>
        <taxon>Cytophagales</taxon>
        <taxon>Spirosomataceae</taxon>
        <taxon>Fibrella</taxon>
    </lineage>
</organism>
<dbReference type="PROSITE" id="PS51820">
    <property type="entry name" value="PA14"/>
    <property type="match status" value="1"/>
</dbReference>
<name>A0A939JZ86_9BACT</name>
<gene>
    <name evidence="2" type="ORF">J2I48_09175</name>
</gene>
<evidence type="ECO:0000313" key="3">
    <source>
        <dbReference type="Proteomes" id="UP000664795"/>
    </source>
</evidence>
<dbReference type="SUPFAM" id="SSF56988">
    <property type="entry name" value="Anthrax protective antigen"/>
    <property type="match status" value="1"/>
</dbReference>
<accession>A0A939JZ86</accession>